<comment type="cofactor">
    <cofactor evidence="8">
        <name>Zn(2+)</name>
        <dbReference type="ChEBI" id="CHEBI:29105"/>
    </cofactor>
    <text evidence="8">Binds 1 zinc ion per subunit.</text>
</comment>
<dbReference type="EC" id="2.5.1.60" evidence="8"/>
<keyword evidence="4 8" id="KW-0479">Metal-binding</keyword>
<evidence type="ECO:0000256" key="6">
    <source>
        <dbReference type="ARBA" id="ARBA00022833"/>
    </source>
</evidence>
<keyword evidence="2 8" id="KW-0637">Prenyltransferase</keyword>
<feature type="domain" description="Prenyltransferase alpha-alpha toroid" evidence="9">
    <location>
        <begin position="8"/>
        <end position="319"/>
    </location>
</feature>
<dbReference type="CDD" id="cd02894">
    <property type="entry name" value="GGTase-II"/>
    <property type="match status" value="1"/>
</dbReference>
<dbReference type="InterPro" id="IPR045089">
    <property type="entry name" value="PGGT1B-like"/>
</dbReference>
<keyword evidence="5" id="KW-0677">Repeat</keyword>
<evidence type="ECO:0000256" key="7">
    <source>
        <dbReference type="ARBA" id="ARBA00047658"/>
    </source>
</evidence>
<dbReference type="InterPro" id="IPR026873">
    <property type="entry name" value="Ptb1"/>
</dbReference>
<dbReference type="InterPro" id="IPR008930">
    <property type="entry name" value="Terpenoid_cyclase/PrenylTrfase"/>
</dbReference>
<comment type="catalytic activity">
    <reaction evidence="7 8">
        <text>geranylgeranyl diphosphate + L-cysteinyl-[protein] = S-geranylgeranyl-L-cysteinyl-[protein] + diphosphate</text>
        <dbReference type="Rhea" id="RHEA:21240"/>
        <dbReference type="Rhea" id="RHEA-COMP:10131"/>
        <dbReference type="Rhea" id="RHEA-COMP:11537"/>
        <dbReference type="ChEBI" id="CHEBI:29950"/>
        <dbReference type="ChEBI" id="CHEBI:33019"/>
        <dbReference type="ChEBI" id="CHEBI:57533"/>
        <dbReference type="ChEBI" id="CHEBI:86021"/>
        <dbReference type="EC" id="2.5.1.60"/>
    </reaction>
</comment>
<dbReference type="SUPFAM" id="SSF48239">
    <property type="entry name" value="Terpenoid cyclases/Protein prenyltransferases"/>
    <property type="match status" value="1"/>
</dbReference>
<comment type="similarity">
    <text evidence="1 8">Belongs to the protein prenyltransferase subunit beta family.</text>
</comment>
<comment type="function">
    <text evidence="8">Catalyzes the transfer of a geranylgeranyl moiety from geranylgeranyl diphosphate to both cysteines of proteins with the C-terminal sequence -XXCC, -XCXC and -CCXX.</text>
</comment>
<organism evidence="10 11">
    <name type="scientific">Astathelohania contejeani</name>
    <dbReference type="NCBI Taxonomy" id="164912"/>
    <lineage>
        <taxon>Eukaryota</taxon>
        <taxon>Fungi</taxon>
        <taxon>Fungi incertae sedis</taxon>
        <taxon>Microsporidia</taxon>
        <taxon>Astathelohaniidae</taxon>
        <taxon>Astathelohania</taxon>
    </lineage>
</organism>
<protein>
    <recommendedName>
        <fullName evidence="8">Geranylgeranyl transferase type-2 subunit beta</fullName>
        <ecNumber evidence="8">2.5.1.60</ecNumber>
    </recommendedName>
</protein>
<evidence type="ECO:0000313" key="11">
    <source>
        <dbReference type="Proteomes" id="UP001516464"/>
    </source>
</evidence>
<reference evidence="10 11" key="1">
    <citation type="submission" date="2019-01" db="EMBL/GenBank/DDBJ databases">
        <title>Genomes sequencing and comparative genomics of infectious freshwater microsporidia, Cucumispora dikerogammari and Thelohania contejeani.</title>
        <authorList>
            <person name="Cormier A."/>
            <person name="Giraud I."/>
            <person name="Wattier R."/>
            <person name="Teixeira M."/>
            <person name="Grandjean F."/>
            <person name="Rigaud T."/>
            <person name="Cordaux R."/>
        </authorList>
    </citation>
    <scope>NUCLEOTIDE SEQUENCE [LARGE SCALE GENOMIC DNA]</scope>
    <source>
        <strain evidence="10">T1</strain>
        <tissue evidence="10">Spores</tissue>
    </source>
</reference>
<dbReference type="PANTHER" id="PTHR11774">
    <property type="entry name" value="GERANYLGERANYL TRANSFERASE TYPE BETA SUBUNIT"/>
    <property type="match status" value="1"/>
</dbReference>
<evidence type="ECO:0000256" key="2">
    <source>
        <dbReference type="ARBA" id="ARBA00022602"/>
    </source>
</evidence>
<name>A0ABQ7I073_9MICR</name>
<dbReference type="PANTHER" id="PTHR11774:SF11">
    <property type="entry name" value="GERANYLGERANYL TRANSFERASE TYPE-2 SUBUNIT BETA"/>
    <property type="match status" value="1"/>
</dbReference>
<keyword evidence="3 8" id="KW-0808">Transferase</keyword>
<sequence>MSTFISIHSSFVDKITKKKDLSFYATENCRLSTIYWTIACYKILNIKDRSKKEYLEFVMKCRNKDGGFGASIGYPSTILSTFNALQILFLYENYFYDEDLIRYITEMIGEGVFRNDIYGEEDTRFICCGILSLHLIFISKNIIKNENENTGLITPYNNNKFRDFLLEIGVNVKKIVSNILECYNEDGGFGAIPNAESHAAQVFTCLSTLRSLNLLDVIDKDRTIRFLVMRQCNSGGLNGRPNKKEDVCYSFWAFSSLRILEGDNLIDKNKLLDFILSCRKNSEGGFSDRPGNEPDLFHTLYSLAALAWLNPSLGLTEIDGGFGI</sequence>
<evidence type="ECO:0000313" key="10">
    <source>
        <dbReference type="EMBL" id="KAF7683801.1"/>
    </source>
</evidence>
<evidence type="ECO:0000256" key="5">
    <source>
        <dbReference type="ARBA" id="ARBA00022737"/>
    </source>
</evidence>
<evidence type="ECO:0000256" key="8">
    <source>
        <dbReference type="RuleBase" id="RU365076"/>
    </source>
</evidence>
<gene>
    <name evidence="10" type="primary">ggtb-1</name>
    <name evidence="10" type="ORF">TCON_1001</name>
</gene>
<keyword evidence="11" id="KW-1185">Reference proteome</keyword>
<evidence type="ECO:0000259" key="9">
    <source>
        <dbReference type="Pfam" id="PF00432"/>
    </source>
</evidence>
<keyword evidence="6 8" id="KW-0862">Zinc</keyword>
<dbReference type="Gene3D" id="1.50.10.20">
    <property type="match status" value="1"/>
</dbReference>
<dbReference type="Pfam" id="PF00432">
    <property type="entry name" value="Prenyltrans"/>
    <property type="match status" value="1"/>
</dbReference>
<evidence type="ECO:0000256" key="3">
    <source>
        <dbReference type="ARBA" id="ARBA00022679"/>
    </source>
</evidence>
<dbReference type="Proteomes" id="UP001516464">
    <property type="component" value="Unassembled WGS sequence"/>
</dbReference>
<dbReference type="EMBL" id="SBIQ01000051">
    <property type="protein sequence ID" value="KAF7683801.1"/>
    <property type="molecule type" value="Genomic_DNA"/>
</dbReference>
<evidence type="ECO:0000256" key="4">
    <source>
        <dbReference type="ARBA" id="ARBA00022723"/>
    </source>
</evidence>
<comment type="caution">
    <text evidence="10">The sequence shown here is derived from an EMBL/GenBank/DDBJ whole genome shotgun (WGS) entry which is preliminary data.</text>
</comment>
<dbReference type="InterPro" id="IPR001330">
    <property type="entry name" value="Prenyltrans"/>
</dbReference>
<proteinExistence type="inferred from homology"/>
<dbReference type="GO" id="GO:0016740">
    <property type="term" value="F:transferase activity"/>
    <property type="evidence" value="ECO:0007669"/>
    <property type="project" value="UniProtKB-KW"/>
</dbReference>
<accession>A0ABQ7I073</accession>
<evidence type="ECO:0000256" key="1">
    <source>
        <dbReference type="ARBA" id="ARBA00010497"/>
    </source>
</evidence>